<gene>
    <name evidence="2" type="ORF">B0H17DRAFT_700065</name>
</gene>
<name>A0AAD7GGM5_MYCRO</name>
<feature type="compositionally biased region" description="Basic residues" evidence="1">
    <location>
        <begin position="250"/>
        <end position="266"/>
    </location>
</feature>
<feature type="compositionally biased region" description="Basic and acidic residues" evidence="1">
    <location>
        <begin position="291"/>
        <end position="301"/>
    </location>
</feature>
<feature type="compositionally biased region" description="Low complexity" evidence="1">
    <location>
        <begin position="170"/>
        <end position="182"/>
    </location>
</feature>
<proteinExistence type="predicted"/>
<feature type="region of interest" description="Disordered" evidence="1">
    <location>
        <begin position="398"/>
        <end position="471"/>
    </location>
</feature>
<feature type="compositionally biased region" description="Basic residues" evidence="1">
    <location>
        <begin position="35"/>
        <end position="48"/>
    </location>
</feature>
<organism evidence="2 3">
    <name type="scientific">Mycena rosella</name>
    <name type="common">Pink bonnet</name>
    <name type="synonym">Agaricus rosellus</name>
    <dbReference type="NCBI Taxonomy" id="1033263"/>
    <lineage>
        <taxon>Eukaryota</taxon>
        <taxon>Fungi</taxon>
        <taxon>Dikarya</taxon>
        <taxon>Basidiomycota</taxon>
        <taxon>Agaricomycotina</taxon>
        <taxon>Agaricomycetes</taxon>
        <taxon>Agaricomycetidae</taxon>
        <taxon>Agaricales</taxon>
        <taxon>Marasmiineae</taxon>
        <taxon>Mycenaceae</taxon>
        <taxon>Mycena</taxon>
    </lineage>
</organism>
<feature type="compositionally biased region" description="Low complexity" evidence="1">
    <location>
        <begin position="85"/>
        <end position="95"/>
    </location>
</feature>
<sequence length="484" mass="53146">MNLQKWCVYYPSSSRRLVISSRRRNDRRGLLARPRSLRARGGRNRPRYAPRVCRRSENADTGDYTLLRVPATRSGPSTPPRTQTRASSRARVPAARPRERKTRAQSPSFRPSRPPTQRDAGAGDYALLRVPAARPPVPPHPGNANEGAIALVSLPTSGDAARTRTRAITPSSASSPLAPRSLHTPGTQTRAQSPSSHSPRPATQRGRGRGRLRPPPRPRRSPPGCSTPRECRRGRNWPSSHSPRPATQRGRGRGRLRPPPRPRRSHREVSTPQTRAQLALVACPRFPRSSPRPEDADEAAKGRRRASPLAPCSPRRSGVVFAPWERRRGRKWPSSRVPAPPVLSTLRGRRRGRKGPSLRAPAPPAVSPRRRRCLHAPRMQTRAQRALVVCPCSPRRLPAPAPPSPSPGDADEGANGRPTRATSVRVVSSEHTPKTERTSGRLAPRPRASSAHPRTHRRAARPPPRSLGLSSACVEGAHLDWEGA</sequence>
<reference evidence="2" key="1">
    <citation type="submission" date="2023-03" db="EMBL/GenBank/DDBJ databases">
        <title>Massive genome expansion in bonnet fungi (Mycena s.s.) driven by repeated elements and novel gene families across ecological guilds.</title>
        <authorList>
            <consortium name="Lawrence Berkeley National Laboratory"/>
            <person name="Harder C.B."/>
            <person name="Miyauchi S."/>
            <person name="Viragh M."/>
            <person name="Kuo A."/>
            <person name="Thoen E."/>
            <person name="Andreopoulos B."/>
            <person name="Lu D."/>
            <person name="Skrede I."/>
            <person name="Drula E."/>
            <person name="Henrissat B."/>
            <person name="Morin E."/>
            <person name="Kohler A."/>
            <person name="Barry K."/>
            <person name="LaButti K."/>
            <person name="Morin E."/>
            <person name="Salamov A."/>
            <person name="Lipzen A."/>
            <person name="Mereny Z."/>
            <person name="Hegedus B."/>
            <person name="Baldrian P."/>
            <person name="Stursova M."/>
            <person name="Weitz H."/>
            <person name="Taylor A."/>
            <person name="Grigoriev I.V."/>
            <person name="Nagy L.G."/>
            <person name="Martin F."/>
            <person name="Kauserud H."/>
        </authorList>
    </citation>
    <scope>NUCLEOTIDE SEQUENCE</scope>
    <source>
        <strain evidence="2">CBHHK067</strain>
    </source>
</reference>
<accession>A0AAD7GGM5</accession>
<feature type="region of interest" description="Disordered" evidence="1">
    <location>
        <begin position="29"/>
        <end position="121"/>
    </location>
</feature>
<feature type="compositionally biased region" description="Basic residues" evidence="1">
    <location>
        <begin position="206"/>
        <end position="220"/>
    </location>
</feature>
<keyword evidence="3" id="KW-1185">Reference proteome</keyword>
<feature type="region of interest" description="Disordered" evidence="1">
    <location>
        <begin position="157"/>
        <end position="372"/>
    </location>
</feature>
<evidence type="ECO:0000313" key="3">
    <source>
        <dbReference type="Proteomes" id="UP001221757"/>
    </source>
</evidence>
<feature type="compositionally biased region" description="Basic residues" evidence="1">
    <location>
        <begin position="347"/>
        <end position="356"/>
    </location>
</feature>
<evidence type="ECO:0000256" key="1">
    <source>
        <dbReference type="SAM" id="MobiDB-lite"/>
    </source>
</evidence>
<dbReference type="Proteomes" id="UP001221757">
    <property type="component" value="Unassembled WGS sequence"/>
</dbReference>
<protein>
    <submittedName>
        <fullName evidence="2">Uncharacterized protein</fullName>
    </submittedName>
</protein>
<evidence type="ECO:0000313" key="2">
    <source>
        <dbReference type="EMBL" id="KAJ7687152.1"/>
    </source>
</evidence>
<feature type="compositionally biased region" description="Polar residues" evidence="1">
    <location>
        <begin position="420"/>
        <end position="430"/>
    </location>
</feature>
<feature type="compositionally biased region" description="Polar residues" evidence="1">
    <location>
        <begin position="74"/>
        <end position="84"/>
    </location>
</feature>
<dbReference type="EMBL" id="JARKIE010000090">
    <property type="protein sequence ID" value="KAJ7687152.1"/>
    <property type="molecule type" value="Genomic_DNA"/>
</dbReference>
<comment type="caution">
    <text evidence="2">The sequence shown here is derived from an EMBL/GenBank/DDBJ whole genome shotgun (WGS) entry which is preliminary data.</text>
</comment>
<dbReference type="AlphaFoldDB" id="A0AAD7GGM5"/>
<feature type="compositionally biased region" description="Polar residues" evidence="1">
    <location>
        <begin position="184"/>
        <end position="198"/>
    </location>
</feature>